<evidence type="ECO:0000313" key="3">
    <source>
        <dbReference type="EMBL" id="GAQ61806.1"/>
    </source>
</evidence>
<dbReference type="GO" id="GO:0004300">
    <property type="term" value="F:enoyl-CoA hydratase activity"/>
    <property type="evidence" value="ECO:0007669"/>
    <property type="project" value="UniProtKB-EC"/>
</dbReference>
<comment type="caution">
    <text evidence="3">The sequence shown here is derived from an EMBL/GenBank/DDBJ whole genome shotgun (WGS) entry which is preliminary data.</text>
</comment>
<evidence type="ECO:0000313" key="4">
    <source>
        <dbReference type="Proteomes" id="UP000067448"/>
    </source>
</evidence>
<feature type="domain" description="MaoC-like" evidence="2">
    <location>
        <begin position="13"/>
        <end position="119"/>
    </location>
</feature>
<proteinExistence type="inferred from homology"/>
<dbReference type="Pfam" id="PF01575">
    <property type="entry name" value="MaoC_dehydratas"/>
    <property type="match status" value="1"/>
</dbReference>
<organism evidence="3 4">
    <name type="scientific">Streptomyces scabiei</name>
    <dbReference type="NCBI Taxonomy" id="1930"/>
    <lineage>
        <taxon>Bacteria</taxon>
        <taxon>Bacillati</taxon>
        <taxon>Actinomycetota</taxon>
        <taxon>Actinomycetes</taxon>
        <taxon>Kitasatosporales</taxon>
        <taxon>Streptomycetaceae</taxon>
        <taxon>Streptomyces</taxon>
    </lineage>
</organism>
<dbReference type="SUPFAM" id="SSF54637">
    <property type="entry name" value="Thioesterase/thiol ester dehydrase-isomerase"/>
    <property type="match status" value="1"/>
</dbReference>
<dbReference type="PANTHER" id="PTHR42993:SF1">
    <property type="entry name" value="MAOC-LIKE DEHYDRATASE DOMAIN-CONTAINING PROTEIN"/>
    <property type="match status" value="1"/>
</dbReference>
<keyword evidence="3" id="KW-0456">Lyase</keyword>
<dbReference type="CDD" id="cd03450">
    <property type="entry name" value="NodN"/>
    <property type="match status" value="1"/>
</dbReference>
<dbReference type="RefSeq" id="WP_199845415.1">
    <property type="nucleotide sequence ID" value="NZ_BCMM01000008.1"/>
</dbReference>
<reference evidence="4" key="1">
    <citation type="submission" date="2015-11" db="EMBL/GenBank/DDBJ databases">
        <authorList>
            <consortium name="Cross-ministerial Strategic Innovation Promotion Program (SIP) consortium"/>
            <person name="Tomihama T."/>
            <person name="Ikenaga M."/>
            <person name="Sakai M."/>
            <person name="Okubo T."/>
            <person name="Ikeda S."/>
        </authorList>
    </citation>
    <scope>NUCLEOTIDE SEQUENCE [LARGE SCALE GENOMIC DNA]</scope>
    <source>
        <strain evidence="4">S58</strain>
    </source>
</reference>
<evidence type="ECO:0000259" key="2">
    <source>
        <dbReference type="Pfam" id="PF01575"/>
    </source>
</evidence>
<dbReference type="PANTHER" id="PTHR42993">
    <property type="entry name" value="MAOC-LIKE DEHYDRATASE DOMAIN-CONTAINING PROTEIN"/>
    <property type="match status" value="1"/>
</dbReference>
<reference evidence="3 4" key="2">
    <citation type="journal article" date="2016" name="Genome Announc.">
        <title>Draft Genome Sequences of Streptomyces scabiei S58, Streptomyces turgidiscabies T45, and Streptomyces acidiscabies a10, the Pathogens of Potato Common Scab, Isolated in Japan.</title>
        <authorList>
            <person name="Tomihama T."/>
            <person name="Nishi Y."/>
            <person name="Sakai M."/>
            <person name="Ikenaga M."/>
            <person name="Okubo T."/>
            <person name="Ikeda S."/>
        </authorList>
    </citation>
    <scope>NUCLEOTIDE SEQUENCE [LARGE SCALE GENOMIC DNA]</scope>
    <source>
        <strain evidence="3 4">S58</strain>
    </source>
</reference>
<dbReference type="InterPro" id="IPR039375">
    <property type="entry name" value="NodN-like"/>
</dbReference>
<name>A0A124C3M9_STRSC</name>
<dbReference type="AlphaFoldDB" id="A0A124C3M9"/>
<comment type="similarity">
    <text evidence="1">Belongs to the enoyl-CoA hydratase/isomerase family.</text>
</comment>
<evidence type="ECO:0000256" key="1">
    <source>
        <dbReference type="ARBA" id="ARBA00005254"/>
    </source>
</evidence>
<sequence length="174" mass="19465">MATLQEIAEWYQKMAGQHCGHSEWFEITQRDVNTFADVTRDWQAIHVDPDRAATGPFGAPVAHGFLILSLITFLTDSLLDLDWSESGLNQRLDRVRFRAPAVVGRRVRAGVTIVGSRPRPREYLELVLTISIEAEDGSVVCTAEQTRLYQVRTDAALPRFPVLEAGTSDTKARI</sequence>
<dbReference type="Gene3D" id="3.10.129.10">
    <property type="entry name" value="Hotdog Thioesterase"/>
    <property type="match status" value="1"/>
</dbReference>
<protein>
    <submittedName>
        <fullName evidence="3">Putative enoyl-CoA hydratase 1</fullName>
        <ecNumber evidence="3">4.2.1.17</ecNumber>
    </submittedName>
</protein>
<reference evidence="4" key="3">
    <citation type="submission" date="2016-02" db="EMBL/GenBank/DDBJ databases">
        <title>Draft genome of pathogenic Streptomyces sp. in Japan.</title>
        <authorList>
            <person name="Tomihama T."/>
            <person name="Ikenaga M."/>
            <person name="Sakai M."/>
            <person name="Okubo T."/>
            <person name="Ikeda S."/>
        </authorList>
    </citation>
    <scope>NUCLEOTIDE SEQUENCE [LARGE SCALE GENOMIC DNA]</scope>
    <source>
        <strain evidence="4">S58</strain>
    </source>
</reference>
<dbReference type="InterPro" id="IPR002539">
    <property type="entry name" value="MaoC-like_dom"/>
</dbReference>
<accession>A0A124C3M9</accession>
<gene>
    <name evidence="3" type="ORF">SsS58_02160</name>
</gene>
<dbReference type="EC" id="4.2.1.17" evidence="3"/>
<dbReference type="Proteomes" id="UP000067448">
    <property type="component" value="Unassembled WGS sequence"/>
</dbReference>
<dbReference type="InterPro" id="IPR029069">
    <property type="entry name" value="HotDog_dom_sf"/>
</dbReference>
<dbReference type="EMBL" id="BCMM01000008">
    <property type="protein sequence ID" value="GAQ61806.1"/>
    <property type="molecule type" value="Genomic_DNA"/>
</dbReference>